<feature type="transmembrane region" description="Helical" evidence="4">
    <location>
        <begin position="57"/>
        <end position="78"/>
    </location>
</feature>
<keyword evidence="1 4" id="KW-0812">Transmembrane</keyword>
<evidence type="ECO:0000256" key="3">
    <source>
        <dbReference type="ARBA" id="ARBA00023136"/>
    </source>
</evidence>
<keyword evidence="2 4" id="KW-1133">Transmembrane helix</keyword>
<feature type="transmembrane region" description="Helical" evidence="4">
    <location>
        <begin position="381"/>
        <end position="403"/>
    </location>
</feature>
<evidence type="ECO:0000259" key="5">
    <source>
        <dbReference type="PROSITE" id="PS50850"/>
    </source>
</evidence>
<reference evidence="6 7" key="1">
    <citation type="submission" date="2024-07" db="EMBL/GenBank/DDBJ databases">
        <title>A survey of Mimosa microsymbionts across Brazilian biomes reveals a high diversity of Paraburkholderia nodulating endemic species, but also that Cupriavidus is common as a symbiont of widespread species.</title>
        <authorList>
            <person name="Rouws L."/>
            <person name="Barauna A."/>
            <person name="Beukes C."/>
            <person name="Rouws J.R.C."/>
            <person name="De Faria S.M."/>
            <person name="Gross E."/>
            <person name="Bueno Dos Reis Junior F."/>
            <person name="Simon M.F."/>
            <person name="Maluk M."/>
            <person name="Odee D.W."/>
            <person name="Kenicer G."/>
            <person name="Young J.P.W."/>
            <person name="Reis V.M."/>
            <person name="Zilli J."/>
            <person name="James E.K."/>
        </authorList>
    </citation>
    <scope>NUCLEOTIDE SEQUENCE [LARGE SCALE GENOMIC DNA]</scope>
    <source>
        <strain evidence="6 7">BR14375</strain>
    </source>
</reference>
<dbReference type="RefSeq" id="WP_368608442.1">
    <property type="nucleotide sequence ID" value="NZ_JBFPKB010000008.1"/>
</dbReference>
<feature type="transmembrane region" description="Helical" evidence="4">
    <location>
        <begin position="174"/>
        <end position="193"/>
    </location>
</feature>
<evidence type="ECO:0000256" key="1">
    <source>
        <dbReference type="ARBA" id="ARBA00022692"/>
    </source>
</evidence>
<dbReference type="Proteomes" id="UP001558535">
    <property type="component" value="Unassembled WGS sequence"/>
</dbReference>
<feature type="transmembrane region" description="Helical" evidence="4">
    <location>
        <begin position="108"/>
        <end position="125"/>
    </location>
</feature>
<evidence type="ECO:0000256" key="4">
    <source>
        <dbReference type="SAM" id="Phobius"/>
    </source>
</evidence>
<dbReference type="PANTHER" id="PTHR43129">
    <property type="entry name" value="FOSMIDOMYCIN RESISTANCE PROTEIN"/>
    <property type="match status" value="1"/>
</dbReference>
<sequence>MQAPGKQLTPPIAAATRRGVAVVALGAAHFANDAVQSAVVALYPVVRAEFGLSYTKVGLLAFIYQALSSLCQPLIGWLADRYRHAGLLMIGMLTTMVGVAALGFASSYGLIVAAVALAGIGSAAFHPESSRLVRLNYGARKGLSQALYQVGGNLGTAAAPLFVAGVVLTYGRHSVAWLTVPVVAAMLALTAVLDLRRQCGMSATAQPTPLQRQAGTQPACAAHGPSAKRRFALFVLVLIVCVKYVYMASLNAYYVFYLIQRFHLPIGTAQVHLTAFLLALGVGTLAGGLIGDRFGRRNMIVMSMLATCPLSIALPYTGIGGTALLTVLIGLSIASTFSSIVVYAQDLYPLRAGLISGIFFGLAAGVAGTAAAAIGAASDSIGVVAVFYVCSFLPCLGLVAWLLPKDRGRIAAQAPV</sequence>
<gene>
    <name evidence="6" type="ORF">AB3X84_22380</name>
</gene>
<dbReference type="InterPro" id="IPR011701">
    <property type="entry name" value="MFS"/>
</dbReference>
<evidence type="ECO:0000313" key="6">
    <source>
        <dbReference type="EMBL" id="MEX3752743.1"/>
    </source>
</evidence>
<name>A0ABV3WHS9_9BURK</name>
<keyword evidence="7" id="KW-1185">Reference proteome</keyword>
<feature type="transmembrane region" description="Helical" evidence="4">
    <location>
        <begin position="85"/>
        <end position="102"/>
    </location>
</feature>
<accession>A0ABV3WHS9</accession>
<proteinExistence type="predicted"/>
<feature type="transmembrane region" description="Helical" evidence="4">
    <location>
        <begin position="354"/>
        <end position="375"/>
    </location>
</feature>
<dbReference type="InterPro" id="IPR020846">
    <property type="entry name" value="MFS_dom"/>
</dbReference>
<dbReference type="EMBL" id="JBFPKE010000009">
    <property type="protein sequence ID" value="MEX3752743.1"/>
    <property type="molecule type" value="Genomic_DNA"/>
</dbReference>
<comment type="caution">
    <text evidence="6">The sequence shown here is derived from an EMBL/GenBank/DDBJ whole genome shotgun (WGS) entry which is preliminary data.</text>
</comment>
<feature type="transmembrane region" description="Helical" evidence="4">
    <location>
        <begin position="146"/>
        <end position="168"/>
    </location>
</feature>
<evidence type="ECO:0000313" key="7">
    <source>
        <dbReference type="Proteomes" id="UP001558535"/>
    </source>
</evidence>
<dbReference type="SUPFAM" id="SSF103473">
    <property type="entry name" value="MFS general substrate transporter"/>
    <property type="match status" value="1"/>
</dbReference>
<feature type="transmembrane region" description="Helical" evidence="4">
    <location>
        <begin position="271"/>
        <end position="291"/>
    </location>
</feature>
<dbReference type="Gene3D" id="1.20.1250.20">
    <property type="entry name" value="MFS general substrate transporter like domains"/>
    <property type="match status" value="2"/>
</dbReference>
<feature type="transmembrane region" description="Helical" evidence="4">
    <location>
        <begin position="323"/>
        <end position="342"/>
    </location>
</feature>
<dbReference type="Pfam" id="PF07690">
    <property type="entry name" value="MFS_1"/>
    <property type="match status" value="1"/>
</dbReference>
<feature type="transmembrane region" description="Helical" evidence="4">
    <location>
        <begin position="298"/>
        <end position="317"/>
    </location>
</feature>
<keyword evidence="3 4" id="KW-0472">Membrane</keyword>
<evidence type="ECO:0000256" key="2">
    <source>
        <dbReference type="ARBA" id="ARBA00022989"/>
    </source>
</evidence>
<protein>
    <submittedName>
        <fullName evidence="6">MFS transporter</fullName>
    </submittedName>
</protein>
<dbReference type="PANTHER" id="PTHR43129:SF1">
    <property type="entry name" value="FOSMIDOMYCIN RESISTANCE PROTEIN"/>
    <property type="match status" value="1"/>
</dbReference>
<feature type="domain" description="Major facilitator superfamily (MFS) profile" evidence="5">
    <location>
        <begin position="21"/>
        <end position="409"/>
    </location>
</feature>
<organism evidence="6 7">
    <name type="scientific">Paraburkholderia phenoliruptrix</name>
    <dbReference type="NCBI Taxonomy" id="252970"/>
    <lineage>
        <taxon>Bacteria</taxon>
        <taxon>Pseudomonadati</taxon>
        <taxon>Pseudomonadota</taxon>
        <taxon>Betaproteobacteria</taxon>
        <taxon>Burkholderiales</taxon>
        <taxon>Burkholderiaceae</taxon>
        <taxon>Paraburkholderia</taxon>
    </lineage>
</organism>
<dbReference type="PROSITE" id="PS50850">
    <property type="entry name" value="MFS"/>
    <property type="match status" value="1"/>
</dbReference>
<dbReference type="CDD" id="cd17478">
    <property type="entry name" value="MFS_FsR"/>
    <property type="match status" value="1"/>
</dbReference>
<dbReference type="InterPro" id="IPR036259">
    <property type="entry name" value="MFS_trans_sf"/>
</dbReference>
<feature type="transmembrane region" description="Helical" evidence="4">
    <location>
        <begin position="231"/>
        <end position="259"/>
    </location>
</feature>